<keyword evidence="8 9" id="KW-0472">Membrane</keyword>
<feature type="transmembrane region" description="Helical" evidence="9">
    <location>
        <begin position="260"/>
        <end position="281"/>
    </location>
</feature>
<dbReference type="SUPFAM" id="SSF161077">
    <property type="entry name" value="Photosystem II antenna protein-like"/>
    <property type="match status" value="1"/>
</dbReference>
<dbReference type="AlphaFoldDB" id="A0A8J7ASZ5"/>
<evidence type="ECO:0000256" key="6">
    <source>
        <dbReference type="ARBA" id="ARBA00022991"/>
    </source>
</evidence>
<feature type="transmembrane region" description="Helical" evidence="9">
    <location>
        <begin position="227"/>
        <end position="248"/>
    </location>
</feature>
<evidence type="ECO:0000313" key="10">
    <source>
        <dbReference type="EMBL" id="MBE9075828.1"/>
    </source>
</evidence>
<proteinExistence type="predicted"/>
<keyword evidence="6" id="KW-0157">Chromophore</keyword>
<gene>
    <name evidence="10" type="ORF">IQ241_00685</name>
</gene>
<dbReference type="InterPro" id="IPR036001">
    <property type="entry name" value="PS_II_antenna-like_sf"/>
</dbReference>
<feature type="transmembrane region" description="Helical" evidence="9">
    <location>
        <begin position="78"/>
        <end position="96"/>
    </location>
</feature>
<evidence type="ECO:0000256" key="5">
    <source>
        <dbReference type="ARBA" id="ARBA00022989"/>
    </source>
</evidence>
<feature type="transmembrane region" description="Helical" evidence="9">
    <location>
        <begin position="301"/>
        <end position="322"/>
    </location>
</feature>
<keyword evidence="7" id="KW-0793">Thylakoid</keyword>
<dbReference type="GO" id="GO:0009767">
    <property type="term" value="P:photosynthetic electron transport chain"/>
    <property type="evidence" value="ECO:0007669"/>
    <property type="project" value="InterPro"/>
</dbReference>
<comment type="caution">
    <text evidence="10">The sequence shown here is derived from an EMBL/GenBank/DDBJ whole genome shotgun (WGS) entry which is preliminary data.</text>
</comment>
<keyword evidence="4 9" id="KW-0812">Transmembrane</keyword>
<keyword evidence="11" id="KW-1185">Reference proteome</keyword>
<dbReference type="Pfam" id="PF00421">
    <property type="entry name" value="PSII"/>
    <property type="match status" value="1"/>
</dbReference>
<organism evidence="10 11">
    <name type="scientific">Vasconcelosia minhoensis LEGE 07310</name>
    <dbReference type="NCBI Taxonomy" id="915328"/>
    <lineage>
        <taxon>Bacteria</taxon>
        <taxon>Bacillati</taxon>
        <taxon>Cyanobacteriota</taxon>
        <taxon>Cyanophyceae</taxon>
        <taxon>Nodosilineales</taxon>
        <taxon>Cymatolegaceae</taxon>
        <taxon>Vasconcelosia</taxon>
        <taxon>Vasconcelosia minhoensis</taxon>
    </lineage>
</organism>
<feature type="transmembrane region" description="Helical" evidence="9">
    <location>
        <begin position="47"/>
        <end position="66"/>
    </location>
</feature>
<protein>
    <submittedName>
        <fullName evidence="10">Chlorophyll a/b binding light-harvesting protein</fullName>
    </submittedName>
</protein>
<dbReference type="GO" id="GO:0009521">
    <property type="term" value="C:photosystem"/>
    <property type="evidence" value="ECO:0007669"/>
    <property type="project" value="InterPro"/>
</dbReference>
<keyword evidence="2" id="KW-0148">Chlorophyll</keyword>
<evidence type="ECO:0000256" key="3">
    <source>
        <dbReference type="ARBA" id="ARBA00022531"/>
    </source>
</evidence>
<accession>A0A8J7ASZ5</accession>
<dbReference type="Proteomes" id="UP000636505">
    <property type="component" value="Unassembled WGS sequence"/>
</dbReference>
<keyword evidence="5 9" id="KW-1133">Transmembrane helix</keyword>
<name>A0A8J7ASZ5_9CYAN</name>
<evidence type="ECO:0000256" key="9">
    <source>
        <dbReference type="SAM" id="Phobius"/>
    </source>
</evidence>
<comment type="subcellular location">
    <subcellularLocation>
        <location evidence="1">Cellular thylakoid membrane</location>
        <topology evidence="1">Multi-pass membrane protein</topology>
    </subcellularLocation>
</comment>
<evidence type="ECO:0000256" key="7">
    <source>
        <dbReference type="ARBA" id="ARBA00023078"/>
    </source>
</evidence>
<evidence type="ECO:0000313" key="11">
    <source>
        <dbReference type="Proteomes" id="UP000636505"/>
    </source>
</evidence>
<dbReference type="NCBIfam" id="TIGR03041">
    <property type="entry name" value="PS_antenn_a_b"/>
    <property type="match status" value="1"/>
</dbReference>
<dbReference type="GO" id="GO:0016168">
    <property type="term" value="F:chlorophyll binding"/>
    <property type="evidence" value="ECO:0007669"/>
    <property type="project" value="UniProtKB-KW"/>
</dbReference>
<sequence length="355" mass="37649">MSNGIFWTPVLRSLGWSVQTTPAVRAPLLAGNIRFKDLSGRLLGAHVAHAGLIVFWAGAMTLFELSRFDPSLPMYEQGLILLPHLATLGLGVGAGGEVIDLYPYYAIGMVHLISSAVLGAGGLYHAVLGPEKLDQEGFGYDWQDGRKMTTILGIHLVLLGVGALLLVLKATRFGGLYDPLTEQVRLVQPNLNPARVFGYLLGFSPHGWTITGMASVDNLEDVVGGHVWVGLLCIGGGIFHIVSKPLTWAKQRLVWSGEAYLAYSLGALAIAGLSAAVFVSVNEIAYPSVFYGPVIGTSESVRTALASVHAGLGFLALLGHLWHAYRARTAARGTFFDVMADAAPVTVDAVTGSAT</sequence>
<dbReference type="GO" id="GO:0031676">
    <property type="term" value="C:plasma membrane-derived thylakoid membrane"/>
    <property type="evidence" value="ECO:0007669"/>
    <property type="project" value="UniProtKB-SubCell"/>
</dbReference>
<dbReference type="InterPro" id="IPR000932">
    <property type="entry name" value="PS_antenna-like"/>
</dbReference>
<evidence type="ECO:0000256" key="1">
    <source>
        <dbReference type="ARBA" id="ARBA00004636"/>
    </source>
</evidence>
<evidence type="ECO:0000256" key="2">
    <source>
        <dbReference type="ARBA" id="ARBA00022494"/>
    </source>
</evidence>
<evidence type="ECO:0000256" key="8">
    <source>
        <dbReference type="ARBA" id="ARBA00023136"/>
    </source>
</evidence>
<evidence type="ECO:0000256" key="4">
    <source>
        <dbReference type="ARBA" id="ARBA00022692"/>
    </source>
</evidence>
<reference evidence="10" key="1">
    <citation type="submission" date="2020-10" db="EMBL/GenBank/DDBJ databases">
        <authorList>
            <person name="Castelo-Branco R."/>
            <person name="Eusebio N."/>
            <person name="Adriana R."/>
            <person name="Vieira A."/>
            <person name="Brugerolle De Fraissinette N."/>
            <person name="Rezende De Castro R."/>
            <person name="Schneider M.P."/>
            <person name="Vasconcelos V."/>
            <person name="Leao P.N."/>
        </authorList>
    </citation>
    <scope>NUCLEOTIDE SEQUENCE</scope>
    <source>
        <strain evidence="10">LEGE 07310</strain>
    </source>
</reference>
<dbReference type="RefSeq" id="WP_193904480.1">
    <property type="nucleotide sequence ID" value="NZ_JADEXG010000001.1"/>
</dbReference>
<feature type="transmembrane region" description="Helical" evidence="9">
    <location>
        <begin position="102"/>
        <end position="127"/>
    </location>
</feature>
<keyword evidence="3" id="KW-0602">Photosynthesis</keyword>
<dbReference type="EMBL" id="JADEXG010000001">
    <property type="protein sequence ID" value="MBE9075828.1"/>
    <property type="molecule type" value="Genomic_DNA"/>
</dbReference>
<feature type="transmembrane region" description="Helical" evidence="9">
    <location>
        <begin position="148"/>
        <end position="168"/>
    </location>
</feature>